<evidence type="ECO:0000256" key="3">
    <source>
        <dbReference type="ARBA" id="ARBA00022801"/>
    </source>
</evidence>
<organism evidence="11 12">
    <name type="scientific">Tepidiforma thermophila (strain KCTC 52669 / CGMCC 1.13589 / G233)</name>
    <dbReference type="NCBI Taxonomy" id="2761530"/>
    <lineage>
        <taxon>Bacteria</taxon>
        <taxon>Bacillati</taxon>
        <taxon>Chloroflexota</taxon>
        <taxon>Tepidiformia</taxon>
        <taxon>Tepidiformales</taxon>
        <taxon>Tepidiformaceae</taxon>
        <taxon>Tepidiforma</taxon>
    </lineage>
</organism>
<keyword evidence="4 8" id="KW-0694">RNA-binding</keyword>
<dbReference type="InterPro" id="IPR036416">
    <property type="entry name" value="Pept_tRNA_hydro_sf"/>
</dbReference>
<name>A0A2A9HDQ5_TEPT2</name>
<dbReference type="Gene3D" id="3.40.50.1470">
    <property type="entry name" value="Peptidyl-tRNA hydrolase"/>
    <property type="match status" value="1"/>
</dbReference>
<gene>
    <name evidence="8" type="primary">pth</name>
    <name evidence="11" type="ORF">A9A59_1342</name>
</gene>
<comment type="similarity">
    <text evidence="5 8 10">Belongs to the PTH family.</text>
</comment>
<evidence type="ECO:0000256" key="6">
    <source>
        <dbReference type="ARBA" id="ARBA00048707"/>
    </source>
</evidence>
<dbReference type="GO" id="GO:0006515">
    <property type="term" value="P:protein quality control for misfolded or incompletely synthesized proteins"/>
    <property type="evidence" value="ECO:0007669"/>
    <property type="project" value="UniProtKB-UniRule"/>
</dbReference>
<evidence type="ECO:0000256" key="10">
    <source>
        <dbReference type="RuleBase" id="RU004320"/>
    </source>
</evidence>
<dbReference type="EMBL" id="PDJQ01000001">
    <property type="protein sequence ID" value="PFG74134.1"/>
    <property type="molecule type" value="Genomic_DNA"/>
</dbReference>
<reference evidence="11 12" key="1">
    <citation type="submission" date="2017-09" db="EMBL/GenBank/DDBJ databases">
        <title>Sequencing the genomes of two abundant thermophiles in Great Basin hot springs: Thermocrinis jamiesonii and novel Chloroflexi Thermoflexus hugenholtzii.</title>
        <authorList>
            <person name="Hedlund B."/>
        </authorList>
    </citation>
    <scope>NUCLEOTIDE SEQUENCE [LARGE SCALE GENOMIC DNA]</scope>
    <source>
        <strain evidence="11 12">G233</strain>
    </source>
</reference>
<comment type="function">
    <text evidence="8">Hydrolyzes ribosome-free peptidyl-tRNAs (with 1 or more amino acids incorporated), which drop off the ribosome during protein synthesis, or as a result of ribosome stalling.</text>
</comment>
<evidence type="ECO:0000256" key="2">
    <source>
        <dbReference type="ARBA" id="ARBA00022555"/>
    </source>
</evidence>
<proteinExistence type="inferred from homology"/>
<dbReference type="PROSITE" id="PS01195">
    <property type="entry name" value="PEPT_TRNA_HYDROL_1"/>
    <property type="match status" value="1"/>
</dbReference>
<accession>A0A2A9HDQ5</accession>
<dbReference type="InterPro" id="IPR018171">
    <property type="entry name" value="Pept_tRNA_hydro_CS"/>
</dbReference>
<dbReference type="InterPro" id="IPR001328">
    <property type="entry name" value="Pept_tRNA_hydro"/>
</dbReference>
<dbReference type="GO" id="GO:0072344">
    <property type="term" value="P:rescue of stalled ribosome"/>
    <property type="evidence" value="ECO:0007669"/>
    <property type="project" value="UniProtKB-UniRule"/>
</dbReference>
<dbReference type="SUPFAM" id="SSF53178">
    <property type="entry name" value="Peptidyl-tRNA hydrolase-like"/>
    <property type="match status" value="1"/>
</dbReference>
<evidence type="ECO:0000256" key="7">
    <source>
        <dbReference type="ARBA" id="ARBA00050038"/>
    </source>
</evidence>
<dbReference type="GO" id="GO:0005737">
    <property type="term" value="C:cytoplasm"/>
    <property type="evidence" value="ECO:0007669"/>
    <property type="project" value="UniProtKB-SubCell"/>
</dbReference>
<feature type="binding site" evidence="8">
    <location>
        <position position="80"/>
    </location>
    <ligand>
        <name>tRNA</name>
        <dbReference type="ChEBI" id="CHEBI:17843"/>
    </ligand>
</feature>
<keyword evidence="2 8" id="KW-0820">tRNA-binding</keyword>
<comment type="function">
    <text evidence="8">Catalyzes the release of premature peptidyl moieties from peptidyl-tRNA molecules trapped in stalled 50S ribosomal subunits, and thus maintains levels of free tRNAs and 50S ribosomes.</text>
</comment>
<dbReference type="CDD" id="cd00462">
    <property type="entry name" value="PTH"/>
    <property type="match status" value="1"/>
</dbReference>
<feature type="site" description="Discriminates between blocked and unblocked aminoacyl-tRNA" evidence="8">
    <location>
        <position position="25"/>
    </location>
</feature>
<protein>
    <recommendedName>
        <fullName evidence="7 8">Peptidyl-tRNA hydrolase</fullName>
        <shortName evidence="8">Pth</shortName>
        <ecNumber evidence="1 8">3.1.1.29</ecNumber>
    </recommendedName>
</protein>
<keyword evidence="3 8" id="KW-0378">Hydrolase</keyword>
<feature type="site" description="Stabilizes the basic form of H active site to accept a proton" evidence="8">
    <location>
        <position position="107"/>
    </location>
</feature>
<dbReference type="HAMAP" id="MF_00083">
    <property type="entry name" value="Pept_tRNA_hydro_bact"/>
    <property type="match status" value="1"/>
</dbReference>
<evidence type="ECO:0000256" key="8">
    <source>
        <dbReference type="HAMAP-Rule" id="MF_00083"/>
    </source>
</evidence>
<dbReference type="Pfam" id="PF01195">
    <property type="entry name" value="Pept_tRNA_hydro"/>
    <property type="match status" value="1"/>
</dbReference>
<dbReference type="PROSITE" id="PS01196">
    <property type="entry name" value="PEPT_TRNA_HYDROL_2"/>
    <property type="match status" value="1"/>
</dbReference>
<dbReference type="RefSeq" id="WP_098503542.1">
    <property type="nucleotide sequence ID" value="NZ_PDJQ01000001.1"/>
</dbReference>
<dbReference type="GO" id="GO:0004045">
    <property type="term" value="F:peptidyl-tRNA hydrolase activity"/>
    <property type="evidence" value="ECO:0007669"/>
    <property type="project" value="UniProtKB-UniRule"/>
</dbReference>
<evidence type="ECO:0000256" key="5">
    <source>
        <dbReference type="ARBA" id="ARBA00038063"/>
    </source>
</evidence>
<evidence type="ECO:0000313" key="11">
    <source>
        <dbReference type="EMBL" id="PFG74134.1"/>
    </source>
</evidence>
<dbReference type="PANTHER" id="PTHR17224">
    <property type="entry name" value="PEPTIDYL-TRNA HYDROLASE"/>
    <property type="match status" value="1"/>
</dbReference>
<dbReference type="Proteomes" id="UP000223071">
    <property type="component" value="Unassembled WGS sequence"/>
</dbReference>
<feature type="binding site" evidence="8">
    <location>
        <position position="82"/>
    </location>
    <ligand>
        <name>tRNA</name>
        <dbReference type="ChEBI" id="CHEBI:17843"/>
    </ligand>
</feature>
<feature type="active site" description="Proton acceptor" evidence="8">
    <location>
        <position position="35"/>
    </location>
</feature>
<comment type="subunit">
    <text evidence="8">Monomer.</text>
</comment>
<dbReference type="PANTHER" id="PTHR17224:SF1">
    <property type="entry name" value="PEPTIDYL-TRNA HYDROLASE"/>
    <property type="match status" value="1"/>
</dbReference>
<keyword evidence="8" id="KW-0963">Cytoplasm</keyword>
<keyword evidence="12" id="KW-1185">Reference proteome</keyword>
<feature type="binding site" evidence="8">
    <location>
        <position position="30"/>
    </location>
    <ligand>
        <name>tRNA</name>
        <dbReference type="ChEBI" id="CHEBI:17843"/>
    </ligand>
</feature>
<evidence type="ECO:0000256" key="9">
    <source>
        <dbReference type="RuleBase" id="RU000673"/>
    </source>
</evidence>
<dbReference type="FunFam" id="3.40.50.1470:FF:000001">
    <property type="entry name" value="Peptidyl-tRNA hydrolase"/>
    <property type="match status" value="1"/>
</dbReference>
<comment type="subcellular location">
    <subcellularLocation>
        <location evidence="8">Cytoplasm</location>
    </subcellularLocation>
</comment>
<comment type="caution">
    <text evidence="11">The sequence shown here is derived from an EMBL/GenBank/DDBJ whole genome shotgun (WGS) entry which is preliminary data.</text>
</comment>
<evidence type="ECO:0000256" key="4">
    <source>
        <dbReference type="ARBA" id="ARBA00022884"/>
    </source>
</evidence>
<dbReference type="GO" id="GO:0000049">
    <property type="term" value="F:tRNA binding"/>
    <property type="evidence" value="ECO:0007669"/>
    <property type="project" value="UniProtKB-UniRule"/>
</dbReference>
<sequence length="210" mass="22291">MPFRRSPAAPGPRFAADWLVVGLGNPGEEYARTRHNVGFWVINRLAKRVGTQPKSVGSLLHIGVGTLQGQRVALVKPKTYMNASGRAVAQALQWTGCTLARTIVVYDELDLPVGQLRVRAGGGHGGHNGLKSIAQHAGLDFIRVRIGIGRPTVDGEPSWDPDIVADWVLSPPAPADRELLEAAADRAADAVETIIASGVEAAAAAFNRKV</sequence>
<comment type="catalytic activity">
    <reaction evidence="6 8 9">
        <text>an N-acyl-L-alpha-aminoacyl-tRNA + H2O = an N-acyl-L-amino acid + a tRNA + H(+)</text>
        <dbReference type="Rhea" id="RHEA:54448"/>
        <dbReference type="Rhea" id="RHEA-COMP:10123"/>
        <dbReference type="Rhea" id="RHEA-COMP:13883"/>
        <dbReference type="ChEBI" id="CHEBI:15377"/>
        <dbReference type="ChEBI" id="CHEBI:15378"/>
        <dbReference type="ChEBI" id="CHEBI:59874"/>
        <dbReference type="ChEBI" id="CHEBI:78442"/>
        <dbReference type="ChEBI" id="CHEBI:138191"/>
        <dbReference type="EC" id="3.1.1.29"/>
    </reaction>
</comment>
<dbReference type="AlphaFoldDB" id="A0A2A9HDQ5"/>
<evidence type="ECO:0000313" key="12">
    <source>
        <dbReference type="Proteomes" id="UP000223071"/>
    </source>
</evidence>
<evidence type="ECO:0000256" key="1">
    <source>
        <dbReference type="ARBA" id="ARBA00013260"/>
    </source>
</evidence>
<dbReference type="NCBIfam" id="TIGR00447">
    <property type="entry name" value="pth"/>
    <property type="match status" value="1"/>
</dbReference>
<feature type="binding site" evidence="8">
    <location>
        <position position="128"/>
    </location>
    <ligand>
        <name>tRNA</name>
        <dbReference type="ChEBI" id="CHEBI:17843"/>
    </ligand>
</feature>
<dbReference type="EC" id="3.1.1.29" evidence="1 8"/>